<dbReference type="RefSeq" id="WP_185302051.1">
    <property type="nucleotide sequence ID" value="NZ_CP045702.1"/>
</dbReference>
<keyword evidence="3" id="KW-0012">Acyltransferase</keyword>
<dbReference type="PANTHER" id="PTHR11104">
    <property type="entry name" value="AMINOGLYCOSIDE N3-ACETYLTRANSFERASE"/>
    <property type="match status" value="1"/>
</dbReference>
<dbReference type="InterPro" id="IPR003679">
    <property type="entry name" value="Amioglycoside_AcTrfase"/>
</dbReference>
<dbReference type="InterPro" id="IPR028345">
    <property type="entry name" value="Antibiotic_NAT-like"/>
</dbReference>
<keyword evidence="5" id="KW-1185">Reference proteome</keyword>
<protein>
    <submittedName>
        <fullName evidence="4">Aminoglycoside N(3)-acetyltransferase</fullName>
    </submittedName>
</protein>
<gene>
    <name evidence="4" type="ORF">F0344_31890</name>
</gene>
<dbReference type="GO" id="GO:0046677">
    <property type="term" value="P:response to antibiotic"/>
    <property type="evidence" value="ECO:0007669"/>
    <property type="project" value="InterPro"/>
</dbReference>
<dbReference type="Proteomes" id="UP000515307">
    <property type="component" value="Chromosome"/>
</dbReference>
<evidence type="ECO:0000256" key="3">
    <source>
        <dbReference type="ARBA" id="ARBA00023315"/>
    </source>
</evidence>
<evidence type="ECO:0000256" key="2">
    <source>
        <dbReference type="ARBA" id="ARBA00022679"/>
    </source>
</evidence>
<comment type="similarity">
    <text evidence="1">Belongs to the antibiotic N-acetyltransferase family.</text>
</comment>
<dbReference type="PANTHER" id="PTHR11104:SF0">
    <property type="entry name" value="SPBETA PROPHAGE-DERIVED AMINOGLYCOSIDE N(3')-ACETYLTRANSFERASE-LIKE PROTEIN YOKD"/>
    <property type="match status" value="1"/>
</dbReference>
<keyword evidence="2 4" id="KW-0808">Transferase</keyword>
<dbReference type="GO" id="GO:0008080">
    <property type="term" value="F:N-acetyltransferase activity"/>
    <property type="evidence" value="ECO:0007669"/>
    <property type="project" value="InterPro"/>
</dbReference>
<organism evidence="4 5">
    <name type="scientific">Streptomyces finlayi</name>
    <dbReference type="NCBI Taxonomy" id="67296"/>
    <lineage>
        <taxon>Bacteria</taxon>
        <taxon>Bacillati</taxon>
        <taxon>Actinomycetota</taxon>
        <taxon>Actinomycetes</taxon>
        <taxon>Kitasatosporales</taxon>
        <taxon>Streptomycetaceae</taxon>
        <taxon>Streptomyces</taxon>
    </lineage>
</organism>
<evidence type="ECO:0000313" key="5">
    <source>
        <dbReference type="Proteomes" id="UP000515307"/>
    </source>
</evidence>
<reference evidence="5" key="1">
    <citation type="submission" date="2019-10" db="EMBL/GenBank/DDBJ databases">
        <title>Antimicrobial potential of Antarctic Bacteria.</title>
        <authorList>
            <person name="Benaud N."/>
            <person name="Edwards R.J."/>
            <person name="Ferrari B.C."/>
        </authorList>
    </citation>
    <scope>NUCLEOTIDE SEQUENCE [LARGE SCALE GENOMIC DNA]</scope>
    <source>
        <strain evidence="5">NBSH44</strain>
    </source>
</reference>
<sequence>MAAVSGVLSGERAAAQLRELGVPLGGTLLVHASMRSVGAVDGGVRTMVAALLRALGPDGTLVVPAFTPENSDTSPAFRRSVHGLGEEAREAVRAAMPPFDRAATPAPSVGRLAEAVRLAPGAERSGHPQTSFAALGPAACALMARHRADCHYGEDSPLAALYGGDAHILLLGTGFDTCTAFHLAEYRVARPPRRRYRCVVTTGGRRGWWEYEDVDLDDSDFAALGRDFEESDSTGAVRTGLVGAAHSRLVRLVAAVDFAAGWFAEHRGERPADPAKAVRT</sequence>
<dbReference type="SUPFAM" id="SSF110710">
    <property type="entry name" value="TTHA0583/YokD-like"/>
    <property type="match status" value="1"/>
</dbReference>
<dbReference type="KEGG" id="sfiy:F0344_31890"/>
<dbReference type="Pfam" id="PF02522">
    <property type="entry name" value="Antibiotic_NAT"/>
    <property type="match status" value="1"/>
</dbReference>
<dbReference type="AlphaFoldDB" id="A0A7G7BTD1"/>
<dbReference type="EMBL" id="CP045702">
    <property type="protein sequence ID" value="QNE78596.1"/>
    <property type="molecule type" value="Genomic_DNA"/>
</dbReference>
<evidence type="ECO:0000256" key="1">
    <source>
        <dbReference type="ARBA" id="ARBA00006383"/>
    </source>
</evidence>
<evidence type="ECO:0000313" key="4">
    <source>
        <dbReference type="EMBL" id="QNE78596.1"/>
    </source>
</evidence>
<accession>A0A7G7BTD1</accession>
<proteinExistence type="inferred from homology"/>
<name>A0A7G7BTD1_9ACTN</name>